<keyword evidence="1" id="KW-0175">Coiled coil</keyword>
<dbReference type="GeneID" id="69035836"/>
<feature type="compositionally biased region" description="Gly residues" evidence="2">
    <location>
        <begin position="132"/>
        <end position="152"/>
    </location>
</feature>
<dbReference type="Pfam" id="PF10159">
    <property type="entry name" value="MMtag"/>
    <property type="match status" value="1"/>
</dbReference>
<feature type="region of interest" description="Disordered" evidence="2">
    <location>
        <begin position="123"/>
        <end position="190"/>
    </location>
</feature>
<dbReference type="InParanoid" id="C0NHJ8"/>
<organism evidence="4 5">
    <name type="scientific">Ajellomyces capsulatus (strain G186AR / H82 / ATCC MYA-2454 / RMSCC 2432)</name>
    <name type="common">Darling's disease fungus</name>
    <name type="synonym">Histoplasma capsulatum</name>
    <dbReference type="NCBI Taxonomy" id="447093"/>
    <lineage>
        <taxon>Eukaryota</taxon>
        <taxon>Fungi</taxon>
        <taxon>Dikarya</taxon>
        <taxon>Ascomycota</taxon>
        <taxon>Pezizomycotina</taxon>
        <taxon>Eurotiomycetes</taxon>
        <taxon>Eurotiomycetidae</taxon>
        <taxon>Onygenales</taxon>
        <taxon>Ajellomycetaceae</taxon>
        <taxon>Histoplasma</taxon>
    </lineage>
</organism>
<accession>C0NHJ8</accession>
<dbReference type="RefSeq" id="XP_045289764.1">
    <property type="nucleotide sequence ID" value="XM_045429869.1"/>
</dbReference>
<feature type="compositionally biased region" description="Basic and acidic residues" evidence="2">
    <location>
        <begin position="168"/>
        <end position="190"/>
    </location>
</feature>
<dbReference type="PANTHER" id="PTHR14580:SF0">
    <property type="entry name" value="MULTIPLE MYELOMA TUMOR-ASSOCIATED PROTEIN 2"/>
    <property type="match status" value="1"/>
</dbReference>
<evidence type="ECO:0000256" key="2">
    <source>
        <dbReference type="SAM" id="MobiDB-lite"/>
    </source>
</evidence>
<feature type="region of interest" description="Disordered" evidence="2">
    <location>
        <begin position="1"/>
        <end position="20"/>
    </location>
</feature>
<feature type="domain" description="Multiple myeloma tumor-associated protein 2-like N-terminal" evidence="3">
    <location>
        <begin position="11"/>
        <end position="96"/>
    </location>
</feature>
<feature type="compositionally biased region" description="Basic and acidic residues" evidence="2">
    <location>
        <begin position="7"/>
        <end position="20"/>
    </location>
</feature>
<dbReference type="EMBL" id="GG663365">
    <property type="protein sequence ID" value="EEH09283.1"/>
    <property type="molecule type" value="Genomic_DNA"/>
</dbReference>
<gene>
    <name evidence="4" type="ORF">HCBG_02820</name>
</gene>
<dbReference type="Proteomes" id="UP000001631">
    <property type="component" value="Unassembled WGS sequence"/>
</dbReference>
<evidence type="ECO:0000313" key="5">
    <source>
        <dbReference type="Proteomes" id="UP000001631"/>
    </source>
</evidence>
<sequence length="286" mass="30791">MDLVASIRKEGSRGGRDSFKWSDVKTSTHRENYLGHSLMAPVGRWQQNRDLSWYAKGDKDAAGSAEEAAAKLRSEREEEIKRIKEAEQEAMARALGLPVASRSSNNANMTPLGGKEVERAIQESSAADEGAQDGGGSRGVGFGSFRGTGGTKAGDQGDRMEGTGYEMVPEKGLERRGTRDGRGTRGGRDEGATLHLRIEIMGFDAGTARDRLGGEDIVRDQVIWTPIKGTVHYLDHGAKTDGGEEARGRSVPVNGAPLPPSVEVIMIAVPGGTKTTIEEDRKEHNY</sequence>
<reference evidence="4" key="1">
    <citation type="submission" date="2009-02" db="EMBL/GenBank/DDBJ databases">
        <title>The Genome Sequence of Ajellomyces capsulatus strain G186AR.</title>
        <authorList>
            <consortium name="The Broad Institute Genome Sequencing Platform"/>
            <person name="Champion M."/>
            <person name="Cuomo C."/>
            <person name="Ma L.-J."/>
            <person name="Henn M.R."/>
            <person name="Sil A."/>
            <person name="Goldman B."/>
            <person name="Young S.K."/>
            <person name="Kodira C.D."/>
            <person name="Zeng Q."/>
            <person name="Koehrsen M."/>
            <person name="Alvarado L."/>
            <person name="Berlin A."/>
            <person name="Borenstein D."/>
            <person name="Chen Z."/>
            <person name="Engels R."/>
            <person name="Freedman E."/>
            <person name="Gellesch M."/>
            <person name="Goldberg J."/>
            <person name="Griggs A."/>
            <person name="Gujja S."/>
            <person name="Heiman D."/>
            <person name="Hepburn T."/>
            <person name="Howarth C."/>
            <person name="Jen D."/>
            <person name="Larson L."/>
            <person name="Lewis B."/>
            <person name="Mehta T."/>
            <person name="Park D."/>
            <person name="Pearson M."/>
            <person name="Roberts A."/>
            <person name="Saif S."/>
            <person name="Shea T."/>
            <person name="Shenoy N."/>
            <person name="Sisk P."/>
            <person name="Stolte C."/>
            <person name="Sykes S."/>
            <person name="Walk T."/>
            <person name="White J."/>
            <person name="Yandava C."/>
            <person name="Klein B."/>
            <person name="McEwen J.G."/>
            <person name="Puccia R."/>
            <person name="Goldman G.H."/>
            <person name="Felipe M.S."/>
            <person name="Nino-Vega G."/>
            <person name="San-Blas G."/>
            <person name="Taylor J."/>
            <person name="Mendoza L."/>
            <person name="Galagan J."/>
            <person name="Nusbaum C."/>
            <person name="Birren B."/>
        </authorList>
    </citation>
    <scope>NUCLEOTIDE SEQUENCE</scope>
    <source>
        <strain evidence="4">G186AR</strain>
    </source>
</reference>
<proteinExistence type="predicted"/>
<dbReference type="InterPro" id="IPR039207">
    <property type="entry name" value="MMTAG2-like"/>
</dbReference>
<dbReference type="AlphaFoldDB" id="C0NHJ8"/>
<keyword evidence="5" id="KW-1185">Reference proteome</keyword>
<evidence type="ECO:0000256" key="1">
    <source>
        <dbReference type="SAM" id="Coils"/>
    </source>
</evidence>
<name>C0NHJ8_AJECG</name>
<dbReference type="InterPro" id="IPR019315">
    <property type="entry name" value="MMTA2_N"/>
</dbReference>
<protein>
    <recommendedName>
        <fullName evidence="3">Multiple myeloma tumor-associated protein 2-like N-terminal domain-containing protein</fullName>
    </recommendedName>
</protein>
<dbReference type="HOGENOM" id="CLU_061193_3_1_1"/>
<dbReference type="PANTHER" id="PTHR14580">
    <property type="entry name" value="MULTIPLE MYELOMA TUMOR-ASSOCIATED PROTEIN 2 FAMILY MEMBER"/>
    <property type="match status" value="1"/>
</dbReference>
<evidence type="ECO:0000259" key="3">
    <source>
        <dbReference type="Pfam" id="PF10159"/>
    </source>
</evidence>
<evidence type="ECO:0000313" key="4">
    <source>
        <dbReference type="EMBL" id="EEH09283.1"/>
    </source>
</evidence>
<feature type="coiled-coil region" evidence="1">
    <location>
        <begin position="62"/>
        <end position="93"/>
    </location>
</feature>